<evidence type="ECO:0000256" key="7">
    <source>
        <dbReference type="RuleBase" id="RU362048"/>
    </source>
</evidence>
<dbReference type="PANTHER" id="PTHR33508:SF1">
    <property type="entry name" value="UPF0056 MEMBRANE PROTEIN YHCE"/>
    <property type="match status" value="1"/>
</dbReference>
<dbReference type="EMBL" id="JACIDC010000004">
    <property type="protein sequence ID" value="MBB4039920.1"/>
    <property type="molecule type" value="Genomic_DNA"/>
</dbReference>
<evidence type="ECO:0000256" key="3">
    <source>
        <dbReference type="ARBA" id="ARBA00022475"/>
    </source>
</evidence>
<comment type="similarity">
    <text evidence="2 7">Belongs to the UPF0056 (MarC) family.</text>
</comment>
<evidence type="ECO:0000256" key="6">
    <source>
        <dbReference type="ARBA" id="ARBA00023136"/>
    </source>
</evidence>
<dbReference type="Proteomes" id="UP000519439">
    <property type="component" value="Unassembled WGS sequence"/>
</dbReference>
<feature type="transmembrane region" description="Helical" evidence="7">
    <location>
        <begin position="40"/>
        <end position="59"/>
    </location>
</feature>
<comment type="subcellular location">
    <subcellularLocation>
        <location evidence="1 7">Cell membrane</location>
        <topology evidence="1 7">Multi-pass membrane protein</topology>
    </subcellularLocation>
</comment>
<evidence type="ECO:0000256" key="2">
    <source>
        <dbReference type="ARBA" id="ARBA00009784"/>
    </source>
</evidence>
<organism evidence="8 9">
    <name type="scientific">Microvirga flocculans</name>
    <dbReference type="NCBI Taxonomy" id="217168"/>
    <lineage>
        <taxon>Bacteria</taxon>
        <taxon>Pseudomonadati</taxon>
        <taxon>Pseudomonadota</taxon>
        <taxon>Alphaproteobacteria</taxon>
        <taxon>Hyphomicrobiales</taxon>
        <taxon>Methylobacteriaceae</taxon>
        <taxon>Microvirga</taxon>
    </lineage>
</organism>
<gene>
    <name evidence="8" type="ORF">GGR34_001567</name>
</gene>
<dbReference type="Pfam" id="PF01914">
    <property type="entry name" value="MarC"/>
    <property type="match status" value="1"/>
</dbReference>
<dbReference type="NCBIfam" id="TIGR00427">
    <property type="entry name" value="NAAT family transporter"/>
    <property type="match status" value="1"/>
</dbReference>
<proteinExistence type="inferred from homology"/>
<dbReference type="PANTHER" id="PTHR33508">
    <property type="entry name" value="UPF0056 MEMBRANE PROTEIN YHCE"/>
    <property type="match status" value="1"/>
</dbReference>
<feature type="transmembrane region" description="Helical" evidence="7">
    <location>
        <begin position="178"/>
        <end position="198"/>
    </location>
</feature>
<comment type="caution">
    <text evidence="8">The sequence shown here is derived from an EMBL/GenBank/DDBJ whole genome shotgun (WGS) entry which is preliminary data.</text>
</comment>
<accession>A0A7W6IED3</accession>
<dbReference type="AlphaFoldDB" id="A0A7W6IED3"/>
<name>A0A7W6IED3_9HYPH</name>
<feature type="transmembrane region" description="Helical" evidence="7">
    <location>
        <begin position="143"/>
        <end position="166"/>
    </location>
</feature>
<evidence type="ECO:0000256" key="4">
    <source>
        <dbReference type="ARBA" id="ARBA00022692"/>
    </source>
</evidence>
<dbReference type="InterPro" id="IPR002771">
    <property type="entry name" value="Multi_antbiot-R_MarC"/>
</dbReference>
<keyword evidence="9" id="KW-1185">Reference proteome</keyword>
<keyword evidence="6 7" id="KW-0472">Membrane</keyword>
<dbReference type="GO" id="GO:0005886">
    <property type="term" value="C:plasma membrane"/>
    <property type="evidence" value="ECO:0007669"/>
    <property type="project" value="UniProtKB-SubCell"/>
</dbReference>
<reference evidence="8 9" key="1">
    <citation type="submission" date="2020-08" db="EMBL/GenBank/DDBJ databases">
        <title>Genomic Encyclopedia of Type Strains, Phase IV (KMG-IV): sequencing the most valuable type-strain genomes for metagenomic binning, comparative biology and taxonomic classification.</title>
        <authorList>
            <person name="Goeker M."/>
        </authorList>
    </citation>
    <scope>NUCLEOTIDE SEQUENCE [LARGE SCALE GENOMIC DNA]</scope>
    <source>
        <strain evidence="8 9">DSM 15743</strain>
    </source>
</reference>
<keyword evidence="4 7" id="KW-0812">Transmembrane</keyword>
<protein>
    <recommendedName>
        <fullName evidence="7">UPF0056 membrane protein</fullName>
    </recommendedName>
</protein>
<feature type="transmembrane region" description="Helical" evidence="7">
    <location>
        <begin position="6"/>
        <end position="28"/>
    </location>
</feature>
<evidence type="ECO:0000256" key="1">
    <source>
        <dbReference type="ARBA" id="ARBA00004651"/>
    </source>
</evidence>
<keyword evidence="5 7" id="KW-1133">Transmembrane helix</keyword>
<dbReference type="RefSeq" id="WP_027315518.1">
    <property type="nucleotide sequence ID" value="NZ_JACIDC010000004.1"/>
</dbReference>
<sequence>MLETAVSAFVLLFVTIGPVETAAVFGVLTAGIHRPERRRLAWQAVLVAGLVLLLFALVGNRLLDFLHVSLAAFRIAGGVLLLLLAIDLVFAHPTGLSSITASEEHEAQRPGDIAVFPLAIPLIAGPGSMTAIVLLMGQAGTELAQATVLAMLAACLGATFLALILVDPLGRLLGVTGTNVVARISGVLLAAVAVQFVLDGIREANLFGPASP</sequence>
<evidence type="ECO:0000313" key="8">
    <source>
        <dbReference type="EMBL" id="MBB4039920.1"/>
    </source>
</evidence>
<keyword evidence="3" id="KW-1003">Cell membrane</keyword>
<evidence type="ECO:0000313" key="9">
    <source>
        <dbReference type="Proteomes" id="UP000519439"/>
    </source>
</evidence>
<feature type="transmembrane region" description="Helical" evidence="7">
    <location>
        <begin position="71"/>
        <end position="92"/>
    </location>
</feature>
<evidence type="ECO:0000256" key="5">
    <source>
        <dbReference type="ARBA" id="ARBA00022989"/>
    </source>
</evidence>
<feature type="transmembrane region" description="Helical" evidence="7">
    <location>
        <begin position="113"/>
        <end position="137"/>
    </location>
</feature>